<dbReference type="PANTHER" id="PTHR36009:SF3">
    <property type="entry name" value="TRANSMEMBRANE PROTEIN"/>
    <property type="match status" value="1"/>
</dbReference>
<organism evidence="2 3">
    <name type="scientific">Exiguobacterium aestuarii</name>
    <dbReference type="NCBI Taxonomy" id="273527"/>
    <lineage>
        <taxon>Bacteria</taxon>
        <taxon>Bacillati</taxon>
        <taxon>Bacillota</taxon>
        <taxon>Bacilli</taxon>
        <taxon>Bacillales</taxon>
        <taxon>Bacillales Family XII. Incertae Sedis</taxon>
        <taxon>Exiguobacterium</taxon>
    </lineage>
</organism>
<proteinExistence type="predicted"/>
<feature type="transmembrane region" description="Helical" evidence="1">
    <location>
        <begin position="108"/>
        <end position="126"/>
    </location>
</feature>
<feature type="transmembrane region" description="Helical" evidence="1">
    <location>
        <begin position="76"/>
        <end position="96"/>
    </location>
</feature>
<feature type="transmembrane region" description="Helical" evidence="1">
    <location>
        <begin position="6"/>
        <end position="25"/>
    </location>
</feature>
<evidence type="ECO:0000313" key="2">
    <source>
        <dbReference type="EMBL" id="MFC7389879.1"/>
    </source>
</evidence>
<keyword evidence="1" id="KW-1133">Transmembrane helix</keyword>
<feature type="transmembrane region" description="Helical" evidence="1">
    <location>
        <begin position="176"/>
        <end position="193"/>
    </location>
</feature>
<comment type="caution">
    <text evidence="2">The sequence shown here is derived from an EMBL/GenBank/DDBJ whole genome shotgun (WGS) entry which is preliminary data.</text>
</comment>
<gene>
    <name evidence="2" type="ORF">ACFQO8_06950</name>
</gene>
<dbReference type="RefSeq" id="WP_214788271.1">
    <property type="nucleotide sequence ID" value="NZ_JANIEL010000074.1"/>
</dbReference>
<evidence type="ECO:0008006" key="4">
    <source>
        <dbReference type="Google" id="ProtNLM"/>
    </source>
</evidence>
<accession>A0ABW2PLD6</accession>
<sequence>MTRKFLLIPWGVAIALAIFGPNVPFDGRFLLDFITYNTDAYEGYSLSLFSILGVFPLAMFPLLWSEVNQLKPNPLIAAISSFFVGGFLLAPYLAFARQSPYPTPVKPLPTRILGVVLLIVTIGLFIAAANTGNVSEYWSYVENNQFVRTMTVDFFLLAFIQITLMNRDAKRYKMSLWPLPYIPLFGLIFWLMIRHQKPFNEAPPKRERAEMKH</sequence>
<evidence type="ECO:0000256" key="1">
    <source>
        <dbReference type="SAM" id="Phobius"/>
    </source>
</evidence>
<dbReference type="EMBL" id="JBHTCE010000001">
    <property type="protein sequence ID" value="MFC7389879.1"/>
    <property type="molecule type" value="Genomic_DNA"/>
</dbReference>
<evidence type="ECO:0000313" key="3">
    <source>
        <dbReference type="Proteomes" id="UP001596439"/>
    </source>
</evidence>
<protein>
    <recommendedName>
        <fullName evidence="4">DUF2834 domain-containing protein</fullName>
    </recommendedName>
</protein>
<keyword evidence="3" id="KW-1185">Reference proteome</keyword>
<dbReference type="Proteomes" id="UP001596439">
    <property type="component" value="Unassembled WGS sequence"/>
</dbReference>
<name>A0ABW2PLD6_9BACL</name>
<reference evidence="3" key="1">
    <citation type="journal article" date="2019" name="Int. J. Syst. Evol. Microbiol.">
        <title>The Global Catalogue of Microorganisms (GCM) 10K type strain sequencing project: providing services to taxonomists for standard genome sequencing and annotation.</title>
        <authorList>
            <consortium name="The Broad Institute Genomics Platform"/>
            <consortium name="The Broad Institute Genome Sequencing Center for Infectious Disease"/>
            <person name="Wu L."/>
            <person name="Ma J."/>
        </authorList>
    </citation>
    <scope>NUCLEOTIDE SEQUENCE [LARGE SCALE GENOMIC DNA]</scope>
    <source>
        <strain evidence="3">CCUG 55590</strain>
    </source>
</reference>
<keyword evidence="1" id="KW-0812">Transmembrane</keyword>
<feature type="transmembrane region" description="Helical" evidence="1">
    <location>
        <begin position="46"/>
        <end position="64"/>
    </location>
</feature>
<keyword evidence="1" id="KW-0472">Membrane</keyword>
<dbReference type="PANTHER" id="PTHR36009">
    <property type="match status" value="1"/>
</dbReference>
<feature type="transmembrane region" description="Helical" evidence="1">
    <location>
        <begin position="146"/>
        <end position="164"/>
    </location>
</feature>